<comment type="cofactor">
    <cofactor evidence="2 7 8">
        <name>Mg(2+)</name>
        <dbReference type="ChEBI" id="CHEBI:18420"/>
    </cofactor>
</comment>
<dbReference type="InterPro" id="IPR033942">
    <property type="entry name" value="IMPase"/>
</dbReference>
<keyword evidence="6 7" id="KW-0460">Magnesium</keyword>
<dbReference type="Gene3D" id="3.30.540.10">
    <property type="entry name" value="Fructose-1,6-Bisphosphatase, subunit A, domain 1"/>
    <property type="match status" value="1"/>
</dbReference>
<evidence type="ECO:0000256" key="6">
    <source>
        <dbReference type="ARBA" id="ARBA00022842"/>
    </source>
</evidence>
<dbReference type="Pfam" id="PF00459">
    <property type="entry name" value="Inositol_P"/>
    <property type="match status" value="1"/>
</dbReference>
<evidence type="ECO:0000256" key="1">
    <source>
        <dbReference type="ARBA" id="ARBA00001033"/>
    </source>
</evidence>
<evidence type="ECO:0000256" key="7">
    <source>
        <dbReference type="PIRSR" id="PIRSR600760-2"/>
    </source>
</evidence>
<feature type="binding site" evidence="7">
    <location>
        <position position="69"/>
    </location>
    <ligand>
        <name>Mg(2+)</name>
        <dbReference type="ChEBI" id="CHEBI:18420"/>
        <label>1</label>
        <note>catalytic</note>
    </ligand>
</feature>
<evidence type="ECO:0000256" key="2">
    <source>
        <dbReference type="ARBA" id="ARBA00001946"/>
    </source>
</evidence>
<dbReference type="InterPro" id="IPR000760">
    <property type="entry name" value="Inositol_monophosphatase-like"/>
</dbReference>
<dbReference type="EC" id="3.1.3.25" evidence="8"/>
<dbReference type="PROSITE" id="PS00630">
    <property type="entry name" value="IMP_2"/>
    <property type="match status" value="1"/>
</dbReference>
<dbReference type="FunFam" id="3.30.540.10:FF:000003">
    <property type="entry name" value="Inositol-1-monophosphatase"/>
    <property type="match status" value="1"/>
</dbReference>
<dbReference type="GO" id="GO:0046872">
    <property type="term" value="F:metal ion binding"/>
    <property type="evidence" value="ECO:0007669"/>
    <property type="project" value="UniProtKB-KW"/>
</dbReference>
<evidence type="ECO:0000256" key="5">
    <source>
        <dbReference type="ARBA" id="ARBA00022801"/>
    </source>
</evidence>
<feature type="binding site" evidence="7">
    <location>
        <position position="88"/>
    </location>
    <ligand>
        <name>Mg(2+)</name>
        <dbReference type="ChEBI" id="CHEBI:18420"/>
        <label>1</label>
        <note>catalytic</note>
    </ligand>
</feature>
<proteinExistence type="inferred from homology"/>
<feature type="binding site" evidence="7">
    <location>
        <position position="212"/>
    </location>
    <ligand>
        <name>Mg(2+)</name>
        <dbReference type="ChEBI" id="CHEBI:18420"/>
        <label>1</label>
        <note>catalytic</note>
    </ligand>
</feature>
<keyword evidence="5 8" id="KW-0378">Hydrolase</keyword>
<dbReference type="PANTHER" id="PTHR20854">
    <property type="entry name" value="INOSITOL MONOPHOSPHATASE"/>
    <property type="match status" value="1"/>
</dbReference>
<dbReference type="PROSITE" id="PS00629">
    <property type="entry name" value="IMP_1"/>
    <property type="match status" value="1"/>
</dbReference>
<dbReference type="InterPro" id="IPR020550">
    <property type="entry name" value="Inositol_monophosphatase_CS"/>
</dbReference>
<sequence>MNLDQLMVEIESWVDKVAAYQKIANEQNQLQVRTKGYATDFVTNVDVKSEEILIECIKNAYPEHSILTEERGSFTNDSDYLWVIDPIDGTTNFIHRFPISSISIALQHKGVTQAGMVYSPWLNMKFRATRQGGAYLNGKRIYVSHTSQLEKSLLATGFPGGGYSEYINLKYFNHMISQTAGIRRTGSAALDLCFVAASYFDGFWEFNLNDWDMCAGALIAEEAGGIVKRLEVDEHSLTLCSNDRLYDILKESLLIQV</sequence>
<keyword evidence="4 7" id="KW-0479">Metal-binding</keyword>
<accession>A0A917HKJ3</accession>
<gene>
    <name evidence="9" type="primary">suhB</name>
    <name evidence="9" type="ORF">GCM10010918_44060</name>
</gene>
<dbReference type="Gene3D" id="3.40.190.80">
    <property type="match status" value="1"/>
</dbReference>
<organism evidence="9 10">
    <name type="scientific">Paenibacillus radicis</name>
    <name type="common">ex Gao et al. 2016</name>
    <dbReference type="NCBI Taxonomy" id="1737354"/>
    <lineage>
        <taxon>Bacteria</taxon>
        <taxon>Bacillati</taxon>
        <taxon>Bacillota</taxon>
        <taxon>Bacilli</taxon>
        <taxon>Bacillales</taxon>
        <taxon>Paenibacillaceae</taxon>
        <taxon>Paenibacillus</taxon>
    </lineage>
</organism>
<dbReference type="GO" id="GO:0046854">
    <property type="term" value="P:phosphatidylinositol phosphate biosynthetic process"/>
    <property type="evidence" value="ECO:0007669"/>
    <property type="project" value="InterPro"/>
</dbReference>
<comment type="caution">
    <text evidence="9">The sequence shown here is derived from an EMBL/GenBank/DDBJ whole genome shotgun (WGS) entry which is preliminary data.</text>
</comment>
<dbReference type="RefSeq" id="WP_188891451.1">
    <property type="nucleotide sequence ID" value="NZ_BMHY01000010.1"/>
</dbReference>
<evidence type="ECO:0000256" key="8">
    <source>
        <dbReference type="RuleBase" id="RU364068"/>
    </source>
</evidence>
<protein>
    <recommendedName>
        <fullName evidence="8">Inositol-1-monophosphatase</fullName>
        <ecNumber evidence="8">3.1.3.25</ecNumber>
    </recommendedName>
</protein>
<dbReference type="GO" id="GO:0008934">
    <property type="term" value="F:inositol monophosphate 1-phosphatase activity"/>
    <property type="evidence" value="ECO:0007669"/>
    <property type="project" value="InterPro"/>
</dbReference>
<comment type="catalytic activity">
    <reaction evidence="1 8">
        <text>a myo-inositol phosphate + H2O = myo-inositol + phosphate</text>
        <dbReference type="Rhea" id="RHEA:24056"/>
        <dbReference type="ChEBI" id="CHEBI:15377"/>
        <dbReference type="ChEBI" id="CHEBI:17268"/>
        <dbReference type="ChEBI" id="CHEBI:43474"/>
        <dbReference type="ChEBI" id="CHEBI:84139"/>
        <dbReference type="EC" id="3.1.3.25"/>
    </reaction>
</comment>
<evidence type="ECO:0000313" key="9">
    <source>
        <dbReference type="EMBL" id="GGG81917.1"/>
    </source>
</evidence>
<dbReference type="CDD" id="cd01639">
    <property type="entry name" value="IMPase"/>
    <property type="match status" value="1"/>
</dbReference>
<feature type="binding site" evidence="7">
    <location>
        <position position="87"/>
    </location>
    <ligand>
        <name>Mg(2+)</name>
        <dbReference type="ChEBI" id="CHEBI:18420"/>
        <label>1</label>
        <note>catalytic</note>
    </ligand>
</feature>
<dbReference type="EMBL" id="BMHY01000010">
    <property type="protein sequence ID" value="GGG81917.1"/>
    <property type="molecule type" value="Genomic_DNA"/>
</dbReference>
<dbReference type="PRINTS" id="PR00377">
    <property type="entry name" value="IMPHPHTASES"/>
</dbReference>
<dbReference type="AlphaFoldDB" id="A0A917HKJ3"/>
<dbReference type="GO" id="GO:0006020">
    <property type="term" value="P:inositol metabolic process"/>
    <property type="evidence" value="ECO:0007669"/>
    <property type="project" value="TreeGrafter"/>
</dbReference>
<keyword evidence="10" id="KW-1185">Reference proteome</keyword>
<comment type="similarity">
    <text evidence="3 8">Belongs to the inositol monophosphatase superfamily.</text>
</comment>
<evidence type="ECO:0000256" key="4">
    <source>
        <dbReference type="ARBA" id="ARBA00022723"/>
    </source>
</evidence>
<feature type="binding site" evidence="7">
    <location>
        <position position="85"/>
    </location>
    <ligand>
        <name>Mg(2+)</name>
        <dbReference type="ChEBI" id="CHEBI:18420"/>
        <label>1</label>
        <note>catalytic</note>
    </ligand>
</feature>
<evidence type="ECO:0000313" key="10">
    <source>
        <dbReference type="Proteomes" id="UP000600247"/>
    </source>
</evidence>
<reference evidence="9 10" key="1">
    <citation type="journal article" date="2014" name="Int. J. Syst. Evol. Microbiol.">
        <title>Complete genome sequence of Corynebacterium casei LMG S-19264T (=DSM 44701T), isolated from a smear-ripened cheese.</title>
        <authorList>
            <consortium name="US DOE Joint Genome Institute (JGI-PGF)"/>
            <person name="Walter F."/>
            <person name="Albersmeier A."/>
            <person name="Kalinowski J."/>
            <person name="Ruckert C."/>
        </authorList>
    </citation>
    <scope>NUCLEOTIDE SEQUENCE [LARGE SCALE GENOMIC DNA]</scope>
    <source>
        <strain evidence="9 10">CGMCC 1.15286</strain>
    </source>
</reference>
<dbReference type="GO" id="GO:0007165">
    <property type="term" value="P:signal transduction"/>
    <property type="evidence" value="ECO:0007669"/>
    <property type="project" value="TreeGrafter"/>
</dbReference>
<evidence type="ECO:0000256" key="3">
    <source>
        <dbReference type="ARBA" id="ARBA00009759"/>
    </source>
</evidence>
<dbReference type="SUPFAM" id="SSF56655">
    <property type="entry name" value="Carbohydrate phosphatase"/>
    <property type="match status" value="1"/>
</dbReference>
<name>A0A917HKJ3_9BACL</name>
<dbReference type="InterPro" id="IPR020583">
    <property type="entry name" value="Inositol_monoP_metal-BS"/>
</dbReference>
<dbReference type="PANTHER" id="PTHR20854:SF4">
    <property type="entry name" value="INOSITOL-1-MONOPHOSPHATASE-RELATED"/>
    <property type="match status" value="1"/>
</dbReference>
<dbReference type="Proteomes" id="UP000600247">
    <property type="component" value="Unassembled WGS sequence"/>
</dbReference>